<evidence type="ECO:0000313" key="3">
    <source>
        <dbReference type="Proteomes" id="UP000198926"/>
    </source>
</evidence>
<evidence type="ECO:0008006" key="4">
    <source>
        <dbReference type="Google" id="ProtNLM"/>
    </source>
</evidence>
<organism evidence="2 3">
    <name type="scientific">Yoonia litorea</name>
    <dbReference type="NCBI Taxonomy" id="1123755"/>
    <lineage>
        <taxon>Bacteria</taxon>
        <taxon>Pseudomonadati</taxon>
        <taxon>Pseudomonadota</taxon>
        <taxon>Alphaproteobacteria</taxon>
        <taxon>Rhodobacterales</taxon>
        <taxon>Paracoccaceae</taxon>
        <taxon>Yoonia</taxon>
    </lineage>
</organism>
<name>A0A1I6LTR9_9RHOB</name>
<evidence type="ECO:0000256" key="1">
    <source>
        <dbReference type="SAM" id="Phobius"/>
    </source>
</evidence>
<dbReference type="Proteomes" id="UP000198926">
    <property type="component" value="Unassembled WGS sequence"/>
</dbReference>
<dbReference type="AlphaFoldDB" id="A0A1I6LTR9"/>
<keyword evidence="3" id="KW-1185">Reference proteome</keyword>
<feature type="transmembrane region" description="Helical" evidence="1">
    <location>
        <begin position="46"/>
        <end position="64"/>
    </location>
</feature>
<proteinExistence type="predicted"/>
<keyword evidence="1" id="KW-0812">Transmembrane</keyword>
<evidence type="ECO:0000313" key="2">
    <source>
        <dbReference type="EMBL" id="SFS06720.1"/>
    </source>
</evidence>
<dbReference type="InterPro" id="IPR020308">
    <property type="entry name" value="Uncharacterised_Ynq1"/>
</dbReference>
<dbReference type="OrthoDB" id="7658896at2"/>
<dbReference type="EMBL" id="FOZM01000001">
    <property type="protein sequence ID" value="SFS06720.1"/>
    <property type="molecule type" value="Genomic_DNA"/>
</dbReference>
<reference evidence="2 3" key="1">
    <citation type="submission" date="2016-10" db="EMBL/GenBank/DDBJ databases">
        <authorList>
            <person name="de Groot N.N."/>
        </authorList>
    </citation>
    <scope>NUCLEOTIDE SEQUENCE [LARGE SCALE GENOMIC DNA]</scope>
    <source>
        <strain evidence="2 3">DSM 29433</strain>
    </source>
</reference>
<keyword evidence="1" id="KW-1133">Transmembrane helix</keyword>
<dbReference type="STRING" id="1123755.SAMN05444714_0878"/>
<protein>
    <recommendedName>
        <fullName evidence="4">DUF5337 domain-containing protein</fullName>
    </recommendedName>
</protein>
<dbReference type="Pfam" id="PF17272">
    <property type="entry name" value="DUF5337"/>
    <property type="match status" value="1"/>
</dbReference>
<accession>A0A1I6LTR9</accession>
<sequence length="74" mass="8342">MAQKHGDTNQAKAGQRVALLMAGVGVLWILVTLIGSEYGWSNRTRALFDLAALAGFGFALWQTYRLWRMRQKDD</sequence>
<gene>
    <name evidence="2" type="ORF">SAMN05444714_0878</name>
</gene>
<keyword evidence="1" id="KW-0472">Membrane</keyword>
<feature type="transmembrane region" description="Helical" evidence="1">
    <location>
        <begin position="17"/>
        <end position="40"/>
    </location>
</feature>
<dbReference type="RefSeq" id="WP_090204413.1">
    <property type="nucleotide sequence ID" value="NZ_FOZM01000001.1"/>
</dbReference>